<accession>A0AAE3SZ27</accession>
<proteinExistence type="predicted"/>
<reference evidence="2" key="1">
    <citation type="submission" date="2023-01" db="EMBL/GenBank/DDBJ databases">
        <title>Xenophilus mangrovi sp. nov., isolated from soil of Mangrove nature reserve.</title>
        <authorList>
            <person name="Xu S."/>
            <person name="Liu Z."/>
            <person name="Xu Y."/>
        </authorList>
    </citation>
    <scope>NUCLEOTIDE SEQUENCE</scope>
    <source>
        <strain evidence="2">YW8</strain>
    </source>
</reference>
<feature type="domain" description="Glyoxalase/fosfomycin resistance/dioxygenase" evidence="1">
    <location>
        <begin position="5"/>
        <end position="132"/>
    </location>
</feature>
<organism evidence="2 3">
    <name type="scientific">Xenophilus arseniciresistens</name>
    <dbReference type="NCBI Taxonomy" id="1283306"/>
    <lineage>
        <taxon>Bacteria</taxon>
        <taxon>Pseudomonadati</taxon>
        <taxon>Pseudomonadota</taxon>
        <taxon>Betaproteobacteria</taxon>
        <taxon>Burkholderiales</taxon>
        <taxon>Comamonadaceae</taxon>
        <taxon>Xenophilus</taxon>
    </lineage>
</organism>
<dbReference type="InterPro" id="IPR028973">
    <property type="entry name" value="PhnB-like"/>
</dbReference>
<comment type="caution">
    <text evidence="2">The sequence shown here is derived from an EMBL/GenBank/DDBJ whole genome shotgun (WGS) entry which is preliminary data.</text>
</comment>
<dbReference type="PANTHER" id="PTHR33990:SF1">
    <property type="entry name" value="PROTEIN YJDN"/>
    <property type="match status" value="1"/>
</dbReference>
<evidence type="ECO:0000313" key="3">
    <source>
        <dbReference type="Proteomes" id="UP001212602"/>
    </source>
</evidence>
<dbReference type="Pfam" id="PF00903">
    <property type="entry name" value="Glyoxalase"/>
    <property type="match status" value="1"/>
</dbReference>
<dbReference type="InterPro" id="IPR029068">
    <property type="entry name" value="Glyas_Bleomycin-R_OHBP_Dase"/>
</dbReference>
<evidence type="ECO:0000313" key="2">
    <source>
        <dbReference type="EMBL" id="MDA7415401.1"/>
    </source>
</evidence>
<sequence length="141" mass="15422">MSPINAYLTFDGNAAQAMRFYEQVLRGKLEMMMTMGEMPDGEGQKMPPEAQQRIMHAALSLGGGMLMASDSMPGQPYEGMKGFGVALSLPSVDEARRVFDAFAEGGNVQMLLEPTFWAEIFGMVVDRFGTPWLINGPGKSF</sequence>
<dbReference type="SUPFAM" id="SSF54593">
    <property type="entry name" value="Glyoxalase/Bleomycin resistance protein/Dihydroxybiphenyl dioxygenase"/>
    <property type="match status" value="1"/>
</dbReference>
<dbReference type="CDD" id="cd06588">
    <property type="entry name" value="PhnB_like"/>
    <property type="match status" value="1"/>
</dbReference>
<dbReference type="InterPro" id="IPR004360">
    <property type="entry name" value="Glyas_Fos-R_dOase_dom"/>
</dbReference>
<dbReference type="AlphaFoldDB" id="A0AAE3SZ27"/>
<dbReference type="Gene3D" id="3.10.180.10">
    <property type="entry name" value="2,3-Dihydroxybiphenyl 1,2-Dioxygenase, domain 1"/>
    <property type="match status" value="1"/>
</dbReference>
<dbReference type="RefSeq" id="WP_271426658.1">
    <property type="nucleotide sequence ID" value="NZ_JAQIPB010000001.1"/>
</dbReference>
<name>A0AAE3SZ27_9BURK</name>
<dbReference type="Proteomes" id="UP001212602">
    <property type="component" value="Unassembled WGS sequence"/>
</dbReference>
<evidence type="ECO:0000259" key="1">
    <source>
        <dbReference type="Pfam" id="PF00903"/>
    </source>
</evidence>
<protein>
    <submittedName>
        <fullName evidence="2">VOC family protein</fullName>
    </submittedName>
</protein>
<keyword evidence="3" id="KW-1185">Reference proteome</keyword>
<gene>
    <name evidence="2" type="ORF">PGB34_03405</name>
</gene>
<dbReference type="EMBL" id="JAQIPB010000001">
    <property type="protein sequence ID" value="MDA7415401.1"/>
    <property type="molecule type" value="Genomic_DNA"/>
</dbReference>
<dbReference type="PANTHER" id="PTHR33990">
    <property type="entry name" value="PROTEIN YJDN-RELATED"/>
    <property type="match status" value="1"/>
</dbReference>